<name>B8CZ24_HALOH</name>
<reference evidence="6 7" key="1">
    <citation type="journal article" date="2009" name="PLoS ONE">
        <title>Genome analysis of the anaerobic thermohalophilic bacterium Halothermothrix orenii.</title>
        <authorList>
            <person name="Mavromatis K."/>
            <person name="Ivanova N."/>
            <person name="Anderson I."/>
            <person name="Lykidis A."/>
            <person name="Hooper S.D."/>
            <person name="Sun H."/>
            <person name="Kunin V."/>
            <person name="Lapidus A."/>
            <person name="Hugenholtz P."/>
            <person name="Patel B."/>
            <person name="Kyrpides N.C."/>
        </authorList>
    </citation>
    <scope>NUCLEOTIDE SEQUENCE [LARGE SCALE GENOMIC DNA]</scope>
    <source>
        <strain evidence="7">H 168 / OCM 544 / DSM 9562</strain>
    </source>
</reference>
<dbReference type="KEGG" id="hor:Hore_17940"/>
<dbReference type="EMBL" id="CP001098">
    <property type="protein sequence ID" value="ACL70543.1"/>
    <property type="molecule type" value="Genomic_DNA"/>
</dbReference>
<organism evidence="6 7">
    <name type="scientific">Halothermothrix orenii (strain H 168 / OCM 544 / DSM 9562)</name>
    <dbReference type="NCBI Taxonomy" id="373903"/>
    <lineage>
        <taxon>Bacteria</taxon>
        <taxon>Bacillati</taxon>
        <taxon>Bacillota</taxon>
        <taxon>Clostridia</taxon>
        <taxon>Halanaerobiales</taxon>
        <taxon>Halothermotrichaceae</taxon>
        <taxon>Halothermothrix</taxon>
    </lineage>
</organism>
<evidence type="ECO:0000256" key="4">
    <source>
        <dbReference type="ARBA" id="ARBA00023136"/>
    </source>
</evidence>
<feature type="transmembrane region" description="Helical" evidence="5">
    <location>
        <begin position="37"/>
        <end position="56"/>
    </location>
</feature>
<dbReference type="RefSeq" id="WP_015923513.1">
    <property type="nucleotide sequence ID" value="NC_011899.1"/>
</dbReference>
<evidence type="ECO:0000313" key="7">
    <source>
        <dbReference type="Proteomes" id="UP000000719"/>
    </source>
</evidence>
<dbReference type="HOGENOM" id="CLU_096410_1_1_9"/>
<dbReference type="AlphaFoldDB" id="B8CZ24"/>
<feature type="transmembrane region" description="Helical" evidence="5">
    <location>
        <begin position="138"/>
        <end position="159"/>
    </location>
</feature>
<dbReference type="PANTHER" id="PTHR35529">
    <property type="entry name" value="MANGANESE EFFLUX PUMP MNTP-RELATED"/>
    <property type="match status" value="1"/>
</dbReference>
<proteinExistence type="predicted"/>
<dbReference type="Pfam" id="PF02659">
    <property type="entry name" value="Mntp"/>
    <property type="match status" value="1"/>
</dbReference>
<feature type="transmembrane region" description="Helical" evidence="5">
    <location>
        <begin position="106"/>
        <end position="132"/>
    </location>
</feature>
<feature type="transmembrane region" description="Helical" evidence="5">
    <location>
        <begin position="6"/>
        <end position="25"/>
    </location>
</feature>
<keyword evidence="1" id="KW-1003">Cell membrane</keyword>
<dbReference type="Proteomes" id="UP000000719">
    <property type="component" value="Chromosome"/>
</dbReference>
<dbReference type="PANTHER" id="PTHR35529:SF1">
    <property type="entry name" value="MANGANESE EFFLUX PUMP MNTP-RELATED"/>
    <property type="match status" value="1"/>
</dbReference>
<gene>
    <name evidence="6" type="ordered locus">Hore_17940</name>
</gene>
<evidence type="ECO:0000256" key="5">
    <source>
        <dbReference type="SAM" id="Phobius"/>
    </source>
</evidence>
<feature type="transmembrane region" description="Helical" evidence="5">
    <location>
        <begin position="171"/>
        <end position="189"/>
    </location>
</feature>
<protein>
    <submittedName>
        <fullName evidence="6">Predicted membrane protein</fullName>
    </submittedName>
</protein>
<accession>B8CZ24</accession>
<evidence type="ECO:0000256" key="1">
    <source>
        <dbReference type="ARBA" id="ARBA00022475"/>
    </source>
</evidence>
<dbReference type="eggNOG" id="COG1971">
    <property type="taxonomic scope" value="Bacteria"/>
</dbReference>
<dbReference type="STRING" id="373903.Hore_17940"/>
<evidence type="ECO:0000256" key="3">
    <source>
        <dbReference type="ARBA" id="ARBA00022989"/>
    </source>
</evidence>
<keyword evidence="4 5" id="KW-0472">Membrane</keyword>
<keyword evidence="3 5" id="KW-1133">Transmembrane helix</keyword>
<sequence>MGFIEVAALAVALGTDAFSVAVVVGVQQFKPSKIVEISAIIGLFHIIMPLTGYYGGHAIEELVTRYFWSYGQVDKFFKIIGAGLLLLIGFYMIVEKWLGREQELKNFDLTGWGIIALAISVSMDALSVGISLGMLDVGIFAVVLFGGVATVMMASGLSLGSKVGSWIGDDTQVIGGLALIYLGLHFMGLV</sequence>
<dbReference type="InterPro" id="IPR003810">
    <property type="entry name" value="Mntp/YtaF"/>
</dbReference>
<feature type="transmembrane region" description="Helical" evidence="5">
    <location>
        <begin position="76"/>
        <end position="94"/>
    </location>
</feature>
<keyword evidence="2 5" id="KW-0812">Transmembrane</keyword>
<evidence type="ECO:0000256" key="2">
    <source>
        <dbReference type="ARBA" id="ARBA00022692"/>
    </source>
</evidence>
<dbReference type="OrthoDB" id="1679700at2"/>
<evidence type="ECO:0000313" key="6">
    <source>
        <dbReference type="EMBL" id="ACL70543.1"/>
    </source>
</evidence>
<keyword evidence="7" id="KW-1185">Reference proteome</keyword>